<dbReference type="InterPro" id="IPR020904">
    <property type="entry name" value="Sc_DH/Rdtase_CS"/>
</dbReference>
<evidence type="ECO:0000256" key="1">
    <source>
        <dbReference type="ARBA" id="ARBA00006484"/>
    </source>
</evidence>
<evidence type="ECO:0000313" key="5">
    <source>
        <dbReference type="EMBL" id="CPS97706.1"/>
    </source>
</evidence>
<dbReference type="PANTHER" id="PTHR44196:SF1">
    <property type="entry name" value="DEHYDROGENASE_REDUCTASE SDR FAMILY MEMBER 7B"/>
    <property type="match status" value="1"/>
</dbReference>
<evidence type="ECO:0000256" key="3">
    <source>
        <dbReference type="RuleBase" id="RU000363"/>
    </source>
</evidence>
<dbReference type="RefSeq" id="WP_005080168.1">
    <property type="nucleotide sequence ID" value="NZ_CM125927.1"/>
</dbReference>
<dbReference type="GO" id="GO:0016491">
    <property type="term" value="F:oxidoreductase activity"/>
    <property type="evidence" value="ECO:0007669"/>
    <property type="project" value="UniProtKB-KW"/>
</dbReference>
<dbReference type="GeneID" id="93379053"/>
<protein>
    <submittedName>
        <fullName evidence="5">Hypothetical short-chain dehydrogenase/reductase</fullName>
        <ecNumber evidence="5">1.-.-.-</ecNumber>
    </submittedName>
    <submittedName>
        <fullName evidence="6">SDR family oxidoreductase</fullName>
    </submittedName>
</protein>
<dbReference type="AlphaFoldDB" id="A0A0U0XPL1"/>
<dbReference type="PRINTS" id="PR00081">
    <property type="entry name" value="GDHRDH"/>
</dbReference>
<dbReference type="Gene3D" id="3.40.50.720">
    <property type="entry name" value="NAD(P)-binding Rossmann-like Domain"/>
    <property type="match status" value="1"/>
</dbReference>
<accession>A0A0U0XPL1</accession>
<dbReference type="SMART" id="SM00822">
    <property type="entry name" value="PKS_KR"/>
    <property type="match status" value="1"/>
</dbReference>
<dbReference type="Proteomes" id="UP000038487">
    <property type="component" value="Unassembled WGS sequence"/>
</dbReference>
<dbReference type="PRINTS" id="PR00080">
    <property type="entry name" value="SDRFAMILY"/>
</dbReference>
<keyword evidence="2 5" id="KW-0560">Oxidoreductase</keyword>
<dbReference type="NCBIfam" id="NF004526">
    <property type="entry name" value="PRK05872.1"/>
    <property type="match status" value="1"/>
</dbReference>
<reference evidence="5 7" key="1">
    <citation type="submission" date="2015-03" db="EMBL/GenBank/DDBJ databases">
        <authorList>
            <consortium name="Pathogen Informatics"/>
            <person name="Murphy D."/>
        </authorList>
    </citation>
    <scope>NUCLEOTIDE SEQUENCE [LARGE SCALE GENOMIC DNA]</scope>
    <source>
        <strain evidence="5 7">PAP036</strain>
    </source>
</reference>
<dbReference type="GO" id="GO:0016020">
    <property type="term" value="C:membrane"/>
    <property type="evidence" value="ECO:0007669"/>
    <property type="project" value="TreeGrafter"/>
</dbReference>
<dbReference type="EMBL" id="CSUW01000001">
    <property type="protein sequence ID" value="CPS97706.1"/>
    <property type="molecule type" value="Genomic_DNA"/>
</dbReference>
<name>A0A0U0XPL1_9MYCO</name>
<dbReference type="EMBL" id="QXBN01000005">
    <property type="protein sequence ID" value="RIT40805.1"/>
    <property type="molecule type" value="Genomic_DNA"/>
</dbReference>
<evidence type="ECO:0000256" key="2">
    <source>
        <dbReference type="ARBA" id="ARBA00023002"/>
    </source>
</evidence>
<dbReference type="PROSITE" id="PS00061">
    <property type="entry name" value="ADH_SHORT"/>
    <property type="match status" value="1"/>
</dbReference>
<dbReference type="InterPro" id="IPR057326">
    <property type="entry name" value="KR_dom"/>
</dbReference>
<evidence type="ECO:0000313" key="6">
    <source>
        <dbReference type="EMBL" id="RIT40805.1"/>
    </source>
</evidence>
<evidence type="ECO:0000313" key="7">
    <source>
        <dbReference type="Proteomes" id="UP000038487"/>
    </source>
</evidence>
<feature type="domain" description="Ketoreductase" evidence="4">
    <location>
        <begin position="11"/>
        <end position="191"/>
    </location>
</feature>
<dbReference type="InterPro" id="IPR002347">
    <property type="entry name" value="SDR_fam"/>
</dbReference>
<comment type="similarity">
    <text evidence="1 3">Belongs to the short-chain dehydrogenases/reductases (SDR) family.</text>
</comment>
<dbReference type="Proteomes" id="UP000284557">
    <property type="component" value="Unassembled WGS sequence"/>
</dbReference>
<proteinExistence type="inferred from homology"/>
<comment type="caution">
    <text evidence="5">The sequence shown here is derived from an EMBL/GenBank/DDBJ whole genome shotgun (WGS) entry which is preliminary data.</text>
</comment>
<sequence>MGSTANGVAGKTVMITGGAGGIGVEVAHRLYAKGANVVLTDLDEAKLAAIADELGGDRVLVAVADVCDLTAMEKVAAQAVQRFGGIDVVVANAGLLTFGSVLQIDPATFKKLIDVNVLGVFHTVRAALPSVIERRGYVLVVSSLAAYAASPAVTAYNASKAAVEHFANALRLEVAHRGVDVGSAHMSWIDTSMVNDQKSNLSAFSEMLTRLPPPLRTVTSVQACGRAFVKGIERRSRRINCPGWVGITRWLKPVLSTRLGEIPVRGMIPEILPRIDAEVAELQRAARDAIERP</sequence>
<evidence type="ECO:0000313" key="8">
    <source>
        <dbReference type="Proteomes" id="UP000284557"/>
    </source>
</evidence>
<dbReference type="CDD" id="cd05233">
    <property type="entry name" value="SDR_c"/>
    <property type="match status" value="1"/>
</dbReference>
<evidence type="ECO:0000259" key="4">
    <source>
        <dbReference type="SMART" id="SM00822"/>
    </source>
</evidence>
<organism evidence="5 7">
    <name type="scientific">Mycobacteroides abscessus</name>
    <dbReference type="NCBI Taxonomy" id="36809"/>
    <lineage>
        <taxon>Bacteria</taxon>
        <taxon>Bacillati</taxon>
        <taxon>Actinomycetota</taxon>
        <taxon>Actinomycetes</taxon>
        <taxon>Mycobacteriales</taxon>
        <taxon>Mycobacteriaceae</taxon>
        <taxon>Mycobacteroides</taxon>
    </lineage>
</organism>
<gene>
    <name evidence="6" type="ORF">D2E76_09510</name>
    <name evidence="5" type="ORF">ERS075527_00113</name>
</gene>
<dbReference type="SUPFAM" id="SSF51735">
    <property type="entry name" value="NAD(P)-binding Rossmann-fold domains"/>
    <property type="match status" value="1"/>
</dbReference>
<reference evidence="6 8" key="2">
    <citation type="submission" date="2018-08" db="EMBL/GenBank/DDBJ databases">
        <title>Linezolid Resistance in Mycobacterium abscessus: MIC Distribution and Comprehensive Investigation of Resistance Mechanisms.</title>
        <authorList>
            <person name="Ye M."/>
            <person name="Xu L."/>
            <person name="Zou Y."/>
            <person name="Li B."/>
            <person name="Guo Q."/>
            <person name="Zhang Y."/>
            <person name="Zhan M."/>
            <person name="Xu B."/>
            <person name="Yu F."/>
            <person name="Zhang Z."/>
            <person name="Chu H."/>
        </authorList>
    </citation>
    <scope>NUCLEOTIDE SEQUENCE [LARGE SCALE GENOMIC DNA]</scope>
    <source>
        <strain evidence="6 8">G143</strain>
    </source>
</reference>
<dbReference type="EC" id="1.-.-.-" evidence="5"/>
<dbReference type="PANTHER" id="PTHR44196">
    <property type="entry name" value="DEHYDROGENASE/REDUCTASE SDR FAMILY MEMBER 7B"/>
    <property type="match status" value="1"/>
</dbReference>
<dbReference type="InterPro" id="IPR036291">
    <property type="entry name" value="NAD(P)-bd_dom_sf"/>
</dbReference>
<dbReference type="Pfam" id="PF00106">
    <property type="entry name" value="adh_short"/>
    <property type="match status" value="1"/>
</dbReference>